<name>A0AAW1RVX8_9CHLO</name>
<evidence type="ECO:0000256" key="2">
    <source>
        <dbReference type="ARBA" id="ARBA00022539"/>
    </source>
</evidence>
<dbReference type="EMBL" id="JALJOV010001946">
    <property type="protein sequence ID" value="KAK9837531.1"/>
    <property type="molecule type" value="Genomic_DNA"/>
</dbReference>
<dbReference type="Proteomes" id="UP001485043">
    <property type="component" value="Unassembled WGS sequence"/>
</dbReference>
<evidence type="ECO:0000256" key="1">
    <source>
        <dbReference type="ARBA" id="ARBA00012468"/>
    </source>
</evidence>
<dbReference type="Pfam" id="PF05023">
    <property type="entry name" value="Phytochelatin"/>
    <property type="match status" value="1"/>
</dbReference>
<evidence type="ECO:0000313" key="7">
    <source>
        <dbReference type="Proteomes" id="UP001485043"/>
    </source>
</evidence>
<dbReference type="GO" id="GO:0098849">
    <property type="term" value="P:cellular detoxification of cadmium ion"/>
    <property type="evidence" value="ECO:0007669"/>
    <property type="project" value="TreeGrafter"/>
</dbReference>
<feature type="domain" description="Peptidase C83" evidence="5">
    <location>
        <begin position="27"/>
        <end position="247"/>
    </location>
</feature>
<gene>
    <name evidence="6" type="ORF">WJX84_008908</name>
</gene>
<dbReference type="InterPro" id="IPR007719">
    <property type="entry name" value="PCS_N"/>
</dbReference>
<dbReference type="GO" id="GO:0010273">
    <property type="term" value="P:detoxification of copper ion"/>
    <property type="evidence" value="ECO:0007669"/>
    <property type="project" value="TreeGrafter"/>
</dbReference>
<comment type="caution">
    <text evidence="6">The sequence shown here is derived from an EMBL/GenBank/DDBJ whole genome shotgun (WGS) entry which is preliminary data.</text>
</comment>
<sequence>MPSNFKCCAGQPAERPLELSKQAAEVVHIQTFHRRKLAVPPAVPFSSLEGRAIFKEALAHGTLEGFFELVEQFSTQDEPAFCGLSSIAMVLNAMAVDPRRPWKGVWRWFHEYMLDCCRPIDQIKQDGINLPQAACLARCNGASVNMWRHGDESEDAFRDRVRASCSSTSMHMIVSYSRKGLLQTGDGHFSPVGGYHAQPDLVLVLDTARFKYPPHWVPLGLLYAAMAALDSSTSKPRGYLVLERLAQPDSVLFTLDIRDGCSAAALEFVQNGLQQLLHTSSRSNAAAAFSTVLDAVVNALPEQSAAKFVAVRGSNLGCAESSCRQQASEDQLLMELRATSLHQEVAARLDEQHCCTETTVSDHAAMLLLLSDWGPLEPLEAGNEIQSMLEISKMQIVEAEVQYLRRQLENLPGLANA</sequence>
<dbReference type="InterPro" id="IPR040409">
    <property type="entry name" value="PCS-like"/>
</dbReference>
<dbReference type="PROSITE" id="PS51443">
    <property type="entry name" value="PCS"/>
    <property type="match status" value="1"/>
</dbReference>
<dbReference type="InterPro" id="IPR038765">
    <property type="entry name" value="Papain-like_cys_pep_sf"/>
</dbReference>
<dbReference type="GO" id="GO:0046938">
    <property type="term" value="P:phytochelatin biosynthetic process"/>
    <property type="evidence" value="ECO:0007669"/>
    <property type="project" value="InterPro"/>
</dbReference>
<dbReference type="InterPro" id="IPR038156">
    <property type="entry name" value="PCS_N_sf"/>
</dbReference>
<dbReference type="Gene3D" id="3.90.70.30">
    <property type="entry name" value="Phytochelatin synthase, N-terminal domain"/>
    <property type="match status" value="1"/>
</dbReference>
<accession>A0AAW1RVX8</accession>
<keyword evidence="3" id="KW-0808">Transferase</keyword>
<proteinExistence type="predicted"/>
<dbReference type="SUPFAM" id="SSF54001">
    <property type="entry name" value="Cysteine proteinases"/>
    <property type="match status" value="1"/>
</dbReference>
<organism evidence="6 7">
    <name type="scientific">Apatococcus fuscideae</name>
    <dbReference type="NCBI Taxonomy" id="2026836"/>
    <lineage>
        <taxon>Eukaryota</taxon>
        <taxon>Viridiplantae</taxon>
        <taxon>Chlorophyta</taxon>
        <taxon>core chlorophytes</taxon>
        <taxon>Trebouxiophyceae</taxon>
        <taxon>Chlorellales</taxon>
        <taxon>Chlorellaceae</taxon>
        <taxon>Apatococcus</taxon>
    </lineage>
</organism>
<protein>
    <recommendedName>
        <fullName evidence="1">glutathione gamma-glutamylcysteinyltransferase</fullName>
        <ecNumber evidence="1">2.3.2.15</ecNumber>
    </recommendedName>
</protein>
<keyword evidence="2" id="KW-0104">Cadmium</keyword>
<dbReference type="GO" id="GO:0046872">
    <property type="term" value="F:metal ion binding"/>
    <property type="evidence" value="ECO:0007669"/>
    <property type="project" value="UniProtKB-KW"/>
</dbReference>
<keyword evidence="7" id="KW-1185">Reference proteome</keyword>
<evidence type="ECO:0000313" key="6">
    <source>
        <dbReference type="EMBL" id="KAK9837531.1"/>
    </source>
</evidence>
<dbReference type="PANTHER" id="PTHR33447:SF2">
    <property type="entry name" value="GLUTATHIONE GAMMA-GLUTAMYLCYSTEINYLTRANSFERASE"/>
    <property type="match status" value="1"/>
</dbReference>
<dbReference type="FunFam" id="3.90.70.30:FF:000001">
    <property type="entry name" value="Glutathione gamma-glutamylcysteinyltransferase 1"/>
    <property type="match status" value="1"/>
</dbReference>
<keyword evidence="4" id="KW-0479">Metal-binding</keyword>
<dbReference type="AlphaFoldDB" id="A0AAW1RVX8"/>
<evidence type="ECO:0000256" key="3">
    <source>
        <dbReference type="ARBA" id="ARBA00022679"/>
    </source>
</evidence>
<dbReference type="GO" id="GO:0016756">
    <property type="term" value="F:glutathione gamma-glutamylcysteinyltransferase activity"/>
    <property type="evidence" value="ECO:0007669"/>
    <property type="project" value="UniProtKB-EC"/>
</dbReference>
<evidence type="ECO:0000256" key="4">
    <source>
        <dbReference type="ARBA" id="ARBA00022723"/>
    </source>
</evidence>
<evidence type="ECO:0000259" key="5">
    <source>
        <dbReference type="PROSITE" id="PS51443"/>
    </source>
</evidence>
<dbReference type="EC" id="2.3.2.15" evidence="1"/>
<reference evidence="6 7" key="1">
    <citation type="journal article" date="2024" name="Nat. Commun.">
        <title>Phylogenomics reveals the evolutionary origins of lichenization in chlorophyte algae.</title>
        <authorList>
            <person name="Puginier C."/>
            <person name="Libourel C."/>
            <person name="Otte J."/>
            <person name="Skaloud P."/>
            <person name="Haon M."/>
            <person name="Grisel S."/>
            <person name="Petersen M."/>
            <person name="Berrin J.G."/>
            <person name="Delaux P.M."/>
            <person name="Dal Grande F."/>
            <person name="Keller J."/>
        </authorList>
    </citation>
    <scope>NUCLEOTIDE SEQUENCE [LARGE SCALE GENOMIC DNA]</scope>
    <source>
        <strain evidence="6 7">SAG 2523</strain>
    </source>
</reference>
<dbReference type="PANTHER" id="PTHR33447">
    <property type="entry name" value="GLUTATHIONE GAMMA-GLUTAMYLCYSTEINYLTRANSFERASE"/>
    <property type="match status" value="1"/>
</dbReference>